<accession>A0A2P8FRF9</accession>
<dbReference type="InterPro" id="IPR019026">
    <property type="entry name" value="Peptidase_M64_IgA"/>
</dbReference>
<comment type="caution">
    <text evidence="2">The sequence shown here is derived from an EMBL/GenBank/DDBJ whole genome shotgun (WGS) entry which is preliminary data.</text>
</comment>
<protein>
    <submittedName>
        <fullName evidence="2">Putative secreted protein (Por secretion system target)</fullName>
    </submittedName>
</protein>
<dbReference type="Pfam" id="PF18962">
    <property type="entry name" value="Por_Secre_tail"/>
    <property type="match status" value="1"/>
</dbReference>
<name>A0A2P8FRF9_9BACT</name>
<dbReference type="OrthoDB" id="127762at2"/>
<dbReference type="InterPro" id="IPR013783">
    <property type="entry name" value="Ig-like_fold"/>
</dbReference>
<reference evidence="2 3" key="1">
    <citation type="submission" date="2018-03" db="EMBL/GenBank/DDBJ databases">
        <title>Genomic Encyclopedia of Archaeal and Bacterial Type Strains, Phase II (KMG-II): from individual species to whole genera.</title>
        <authorList>
            <person name="Goeker M."/>
        </authorList>
    </citation>
    <scope>NUCLEOTIDE SEQUENCE [LARGE SCALE GENOMIC DNA]</scope>
    <source>
        <strain evidence="2 3">DSM 29057</strain>
    </source>
</reference>
<dbReference type="Pfam" id="PF09471">
    <property type="entry name" value="Peptidase_M64"/>
    <property type="match status" value="1"/>
</dbReference>
<dbReference type="InterPro" id="IPR026444">
    <property type="entry name" value="Secre_tail"/>
</dbReference>
<dbReference type="Gene3D" id="2.60.40.10">
    <property type="entry name" value="Immunoglobulins"/>
    <property type="match status" value="1"/>
</dbReference>
<gene>
    <name evidence="2" type="ORF">CLV60_114139</name>
</gene>
<dbReference type="InterPro" id="IPR024079">
    <property type="entry name" value="MetalloPept_cat_dom_sf"/>
</dbReference>
<dbReference type="EMBL" id="PYAS01000014">
    <property type="protein sequence ID" value="PSL24312.1"/>
    <property type="molecule type" value="Genomic_DNA"/>
</dbReference>
<evidence type="ECO:0000259" key="1">
    <source>
        <dbReference type="Pfam" id="PF18962"/>
    </source>
</evidence>
<dbReference type="Proteomes" id="UP000241964">
    <property type="component" value="Unassembled WGS sequence"/>
</dbReference>
<dbReference type="RefSeq" id="WP_106598288.1">
    <property type="nucleotide sequence ID" value="NZ_PYAS01000014.1"/>
</dbReference>
<keyword evidence="3" id="KW-1185">Reference proteome</keyword>
<sequence>MKSIFSTLYAICIAAVCFGQEYQVDTLYKTGPMDNRINVVILGDGFTQEELPKFATEAKNFADFFLGYNPYLHYRNYFNFFAIRTPSAESGVTNPGTAPDAYKDQPVGVKNTFFGSTFGSSIHRLVTISKYDVLYALLAKQLPMYDLVIVLVNTPFYGGSGGSISVHTLHTQANTIGVHEIGHTFSHLNDEYWAGPGYGWEAPNMTKESSPALVKWKNWLSQTGIGIYKHGETGDAALWHKPANGTCLMEYLNQEFCAVCREATVETLLKQVNPIENVEPAAGSVVTVNDAQTFKVGLLAPSPNTLQVQWTVNGELLSTTGAELTLMPEQAPDGAILAASVFDTTDVSRYDGARADRTRTLEWTLKSGTPNVFRVTASKDTICVGQEVTLTAYGCRGTLSWTGGAAGASLKVKPEQTTTYSVFCKVEGAPTQTIEVPVQVMPLPNATAVNGGPYLVGGTIELTATGGISYLWSGPRSFASTLPHVLLHDAVLESAGTYEVGVTDANGCSKSAQTEVKIDPVLSVPTGPEAFVTISPNPAREFLSVETRLGGRSSIKLYDQAGREVFSKSFEKKTDIKLNVATGLYLYRFTNGGRVVSGKVAVQ</sequence>
<evidence type="ECO:0000313" key="2">
    <source>
        <dbReference type="EMBL" id="PSL24312.1"/>
    </source>
</evidence>
<dbReference type="Gene3D" id="3.40.390.10">
    <property type="entry name" value="Collagenase (Catalytic Domain)"/>
    <property type="match status" value="1"/>
</dbReference>
<proteinExistence type="predicted"/>
<dbReference type="GO" id="GO:0008237">
    <property type="term" value="F:metallopeptidase activity"/>
    <property type="evidence" value="ECO:0007669"/>
    <property type="project" value="InterPro"/>
</dbReference>
<evidence type="ECO:0000313" key="3">
    <source>
        <dbReference type="Proteomes" id="UP000241964"/>
    </source>
</evidence>
<organism evidence="2 3">
    <name type="scientific">Dyadobacter jiangsuensis</name>
    <dbReference type="NCBI Taxonomy" id="1591085"/>
    <lineage>
        <taxon>Bacteria</taxon>
        <taxon>Pseudomonadati</taxon>
        <taxon>Bacteroidota</taxon>
        <taxon>Cytophagia</taxon>
        <taxon>Cytophagales</taxon>
        <taxon>Spirosomataceae</taxon>
        <taxon>Dyadobacter</taxon>
    </lineage>
</organism>
<dbReference type="NCBIfam" id="TIGR04183">
    <property type="entry name" value="Por_Secre_tail"/>
    <property type="match status" value="1"/>
</dbReference>
<feature type="domain" description="Secretion system C-terminal sorting" evidence="1">
    <location>
        <begin position="534"/>
        <end position="600"/>
    </location>
</feature>
<dbReference type="AlphaFoldDB" id="A0A2P8FRF9"/>